<keyword evidence="7" id="KW-0833">Ubl conjugation pathway</keyword>
<feature type="region of interest" description="Disordered" evidence="10">
    <location>
        <begin position="256"/>
        <end position="329"/>
    </location>
</feature>
<name>A0A9N8VK39_9GLOM</name>
<feature type="region of interest" description="Disordered" evidence="10">
    <location>
        <begin position="341"/>
        <end position="412"/>
    </location>
</feature>
<keyword evidence="14" id="KW-1185">Reference proteome</keyword>
<proteinExistence type="predicted"/>
<feature type="compositionally biased region" description="Polar residues" evidence="10">
    <location>
        <begin position="469"/>
        <end position="478"/>
    </location>
</feature>
<protein>
    <recommendedName>
        <fullName evidence="4">RING-type E3 ubiquitin transferase</fullName>
        <ecNumber evidence="4">2.3.2.27</ecNumber>
    </recommendedName>
</protein>
<evidence type="ECO:0000256" key="2">
    <source>
        <dbReference type="ARBA" id="ARBA00004141"/>
    </source>
</evidence>
<evidence type="ECO:0000256" key="5">
    <source>
        <dbReference type="ARBA" id="ARBA00022679"/>
    </source>
</evidence>
<feature type="transmembrane region" description="Helical" evidence="11">
    <location>
        <begin position="1299"/>
        <end position="1320"/>
    </location>
</feature>
<accession>A0A9N8VK39</accession>
<feature type="transmembrane region" description="Helical" evidence="11">
    <location>
        <begin position="964"/>
        <end position="982"/>
    </location>
</feature>
<evidence type="ECO:0000256" key="6">
    <source>
        <dbReference type="ARBA" id="ARBA00022692"/>
    </source>
</evidence>
<feature type="compositionally biased region" description="Polar residues" evidence="10">
    <location>
        <begin position="386"/>
        <end position="396"/>
    </location>
</feature>
<dbReference type="EMBL" id="CAJVPI010000007">
    <property type="protein sequence ID" value="CAG8453062.1"/>
    <property type="molecule type" value="Genomic_DNA"/>
</dbReference>
<comment type="subcellular location">
    <subcellularLocation>
        <location evidence="2">Membrane</location>
        <topology evidence="2">Multi-pass membrane protein</topology>
    </subcellularLocation>
</comment>
<feature type="transmembrane region" description="Helical" evidence="11">
    <location>
        <begin position="1161"/>
        <end position="1182"/>
    </location>
</feature>
<feature type="transmembrane region" description="Helical" evidence="11">
    <location>
        <begin position="21"/>
        <end position="42"/>
    </location>
</feature>
<evidence type="ECO:0000256" key="8">
    <source>
        <dbReference type="ARBA" id="ARBA00022989"/>
    </source>
</evidence>
<dbReference type="Pfam" id="PF23113">
    <property type="entry name" value="MARCHF6_C"/>
    <property type="match status" value="1"/>
</dbReference>
<feature type="transmembrane region" description="Helical" evidence="11">
    <location>
        <begin position="1250"/>
        <end position="1267"/>
    </location>
</feature>
<evidence type="ECO:0000256" key="9">
    <source>
        <dbReference type="ARBA" id="ARBA00023136"/>
    </source>
</evidence>
<feature type="transmembrane region" description="Helical" evidence="11">
    <location>
        <begin position="606"/>
        <end position="627"/>
    </location>
</feature>
<feature type="compositionally biased region" description="Acidic residues" evidence="10">
    <location>
        <begin position="488"/>
        <end position="521"/>
    </location>
</feature>
<reference evidence="13" key="1">
    <citation type="submission" date="2021-06" db="EMBL/GenBank/DDBJ databases">
        <authorList>
            <person name="Kallberg Y."/>
            <person name="Tangrot J."/>
            <person name="Rosling A."/>
        </authorList>
    </citation>
    <scope>NUCLEOTIDE SEQUENCE</scope>
    <source>
        <strain evidence="13">BR232B</strain>
    </source>
</reference>
<feature type="compositionally biased region" description="Polar residues" evidence="10">
    <location>
        <begin position="256"/>
        <end position="269"/>
    </location>
</feature>
<organism evidence="13 14">
    <name type="scientific">Paraglomus brasilianum</name>
    <dbReference type="NCBI Taxonomy" id="144538"/>
    <lineage>
        <taxon>Eukaryota</taxon>
        <taxon>Fungi</taxon>
        <taxon>Fungi incertae sedis</taxon>
        <taxon>Mucoromycota</taxon>
        <taxon>Glomeromycotina</taxon>
        <taxon>Glomeromycetes</taxon>
        <taxon>Paraglomerales</taxon>
        <taxon>Paraglomeraceae</taxon>
        <taxon>Paraglomus</taxon>
    </lineage>
</organism>
<sequence length="1411" mass="159257">MPEHIPLLLFVRRGFRRLHDLVKIWIRAMLVGTVWLIALPYYTVWIWRFFFWSGENVAFKLNGLKVPDAVEDLPSNMAEEKSVLAMFYVTIVKSLVAYGPKGWTLSEEYSESISLQFSKFIADTFEGQIVACIVIIVFVAGFLLREWILQNTPAEDGLNNDAMDIDMPVEAEVGAARDVGPFFNIDDPQQVPPAADVDAPDIDHMQDAFGGENILAQIPAFNRVFNADNVQQEHELEEIGHLRMQQVNESLIDSDSINTENNLSSSNSASDKKFDKSPISSDETITSMSQGSVKDNTQLMQAERDDTSTSTRPGRVERSPLYVSPRDGKLTVSAVMDEVSTADDQKKSIYEDAQGDSSANNYTLSSQSNISSASYQSQMPDRLTVDQESATDSSMATGFGKQIKLDEKDPAKESIGVLSQKRYGHYADGSEQLASSGQSRFPVLRPGIWELDNREPFDGSSSSDDDGSNAETTRSGISHSEVRHFGDENDENYDEDNEDDETSLEDEDSSYENATDDEEIDNQEINAVEANEPLIVAEDILPRPQAPIPPAPLFNEAIDAPGNGVPNFPFAEDEQEDDERAANEDLEGVLEAIGMRGSPWMLFQNSALMAVLITLCLAGAIWIPYIVGKSVLLVNPFKLIELPLSVLRLVTDPFVDLVIDVTLPWIWSMIGPVIQSGWNAVHPILIPVLEEYALLEPLKDATDKTVKLVLYILSFTAQIAPPPTGKPVPVPPVNGTISEFLQDRNLTMFVKFIDQWNNVAMGSKPIDKFACISLGYVIVICLCAWYLSRTRNAYGRTVGRAVSEVLRQQGIVLKVALFVLIELLVFPIICGILLDLSTLPLFRDATPRTRFHFYLESPLTSIFLHWFVGTAFMFHFAVFVSLCREVVRPGVMWFIRDPNDPQFHPIKEILERPVWTQLKKIGTSGIMYSAMIVFGVGSVIYTIHTFIKGILPLNLPLSDPLSDFPLDLLICHTVLPITVTLAEPRKLFHHLFTVWWHVTARQLRLTSFMFGERHLDEEGTHVRKTWRAFFLRTQAMVPRSSTEFNSINYLSNDEAEVVFVRDGGFVRAPSFDGVPGVPGRRMLIPVNEQGELLDSNDAPDDQLHHTVVYVPPNFQTRIILFLFLMWFCGAVFCSSVTVLPLVAGRFIFEHVIHYSKPAHDIYTFALGLHVIWCGVWLLERIFRKCQQLNRRPSWRVDFGALKTKTAEIITIIMKVAYLFVVFGVVMPYLFALIVNLYFIMPWRRATVDPWTILFFENWALGIVYMKISHKLIFMVNDNRFSRAIIEIFEDGIRELDIKVANTVFFIPGLFVSALAIFMPMLTARFVNVVLGINSPERQNLILRLAYPTCLAVVLGIRVQRQTVLLIKNWMQSVRDEQYLIGRRLHNIEPIERLENDNPNGNEMLVRDNIFA</sequence>
<evidence type="ECO:0000259" key="12">
    <source>
        <dbReference type="Pfam" id="PF23113"/>
    </source>
</evidence>
<keyword evidence="5" id="KW-0808">Transferase</keyword>
<dbReference type="GO" id="GO:0036503">
    <property type="term" value="P:ERAD pathway"/>
    <property type="evidence" value="ECO:0007669"/>
    <property type="project" value="TreeGrafter"/>
</dbReference>
<keyword evidence="8 11" id="KW-1133">Transmembrane helix</keyword>
<gene>
    <name evidence="13" type="ORF">PBRASI_LOCUS148</name>
</gene>
<feature type="transmembrane region" description="Helical" evidence="11">
    <location>
        <begin position="1215"/>
        <end position="1238"/>
    </location>
</feature>
<feature type="compositionally biased region" description="Basic and acidic residues" evidence="10">
    <location>
        <begin position="403"/>
        <end position="412"/>
    </location>
</feature>
<feature type="domain" description="E3 ubiquitin-protein ligase MARCHF6-like C-terminal" evidence="12">
    <location>
        <begin position="1202"/>
        <end position="1374"/>
    </location>
</feature>
<dbReference type="PANTHER" id="PTHR13145:SF0">
    <property type="entry name" value="E3 UBIQUITIN-PROTEIN LIGASE MARCHF6"/>
    <property type="match status" value="1"/>
</dbReference>
<keyword evidence="9 11" id="KW-0472">Membrane</keyword>
<feature type="transmembrane region" description="Helical" evidence="11">
    <location>
        <begin position="925"/>
        <end position="944"/>
    </location>
</feature>
<feature type="transmembrane region" description="Helical" evidence="11">
    <location>
        <begin position="766"/>
        <end position="787"/>
    </location>
</feature>
<feature type="transmembrane region" description="Helical" evidence="11">
    <location>
        <begin position="125"/>
        <end position="144"/>
    </location>
</feature>
<dbReference type="EC" id="2.3.2.27" evidence="4"/>
<comment type="pathway">
    <text evidence="3">Protein modification; protein ubiquitination.</text>
</comment>
<evidence type="ECO:0000256" key="10">
    <source>
        <dbReference type="SAM" id="MobiDB-lite"/>
    </source>
</evidence>
<feature type="transmembrane region" description="Helical" evidence="11">
    <location>
        <begin position="815"/>
        <end position="842"/>
    </location>
</feature>
<comment type="caution">
    <text evidence="13">The sequence shown here is derived from an EMBL/GenBank/DDBJ whole genome shotgun (WGS) entry which is preliminary data.</text>
</comment>
<feature type="compositionally biased region" description="Polar residues" evidence="10">
    <location>
        <begin position="278"/>
        <end position="300"/>
    </location>
</feature>
<feature type="region of interest" description="Disordered" evidence="10">
    <location>
        <begin position="445"/>
        <end position="521"/>
    </location>
</feature>
<dbReference type="InterPro" id="IPR056521">
    <property type="entry name" value="MARCHF6-like_C"/>
</dbReference>
<evidence type="ECO:0000256" key="11">
    <source>
        <dbReference type="SAM" id="Phobius"/>
    </source>
</evidence>
<dbReference type="PANTHER" id="PTHR13145">
    <property type="entry name" value="SSM4 PROTEIN"/>
    <property type="match status" value="1"/>
</dbReference>
<feature type="transmembrane region" description="Helical" evidence="11">
    <location>
        <begin position="862"/>
        <end position="883"/>
    </location>
</feature>
<dbReference type="Proteomes" id="UP000789739">
    <property type="component" value="Unassembled WGS sequence"/>
</dbReference>
<dbReference type="GO" id="GO:0061630">
    <property type="term" value="F:ubiquitin protein ligase activity"/>
    <property type="evidence" value="ECO:0007669"/>
    <property type="project" value="UniProtKB-EC"/>
</dbReference>
<feature type="transmembrane region" description="Helical" evidence="11">
    <location>
        <begin position="1118"/>
        <end position="1141"/>
    </location>
</feature>
<dbReference type="GO" id="GO:0005789">
    <property type="term" value="C:endoplasmic reticulum membrane"/>
    <property type="evidence" value="ECO:0007669"/>
    <property type="project" value="TreeGrafter"/>
</dbReference>
<dbReference type="OrthoDB" id="264354at2759"/>
<feature type="compositionally biased region" description="Low complexity" evidence="10">
    <location>
        <begin position="365"/>
        <end position="378"/>
    </location>
</feature>
<evidence type="ECO:0000256" key="3">
    <source>
        <dbReference type="ARBA" id="ARBA00004906"/>
    </source>
</evidence>
<evidence type="ECO:0000256" key="1">
    <source>
        <dbReference type="ARBA" id="ARBA00000900"/>
    </source>
</evidence>
<evidence type="ECO:0000256" key="7">
    <source>
        <dbReference type="ARBA" id="ARBA00022786"/>
    </source>
</evidence>
<evidence type="ECO:0000313" key="14">
    <source>
        <dbReference type="Proteomes" id="UP000789739"/>
    </source>
</evidence>
<feature type="transmembrane region" description="Helical" evidence="11">
    <location>
        <begin position="1340"/>
        <end position="1358"/>
    </location>
</feature>
<evidence type="ECO:0000256" key="4">
    <source>
        <dbReference type="ARBA" id="ARBA00012483"/>
    </source>
</evidence>
<evidence type="ECO:0000313" key="13">
    <source>
        <dbReference type="EMBL" id="CAG8453062.1"/>
    </source>
</evidence>
<feature type="compositionally biased region" description="Polar residues" evidence="10">
    <location>
        <begin position="355"/>
        <end position="364"/>
    </location>
</feature>
<comment type="catalytic activity">
    <reaction evidence="1">
        <text>S-ubiquitinyl-[E2 ubiquitin-conjugating enzyme]-L-cysteine + [acceptor protein]-L-lysine = [E2 ubiquitin-conjugating enzyme]-L-cysteine + N(6)-ubiquitinyl-[acceptor protein]-L-lysine.</text>
        <dbReference type="EC" id="2.3.2.27"/>
    </reaction>
</comment>
<keyword evidence="6 11" id="KW-0812">Transmembrane</keyword>